<dbReference type="EMBL" id="BGPR01000112">
    <property type="protein sequence ID" value="GBL95523.1"/>
    <property type="molecule type" value="Genomic_DNA"/>
</dbReference>
<evidence type="ECO:0000313" key="1">
    <source>
        <dbReference type="EMBL" id="GBL95523.1"/>
    </source>
</evidence>
<comment type="caution">
    <text evidence="1">The sequence shown here is derived from an EMBL/GenBank/DDBJ whole genome shotgun (WGS) entry which is preliminary data.</text>
</comment>
<reference evidence="1 2" key="1">
    <citation type="journal article" date="2019" name="Sci. Rep.">
        <title>Orb-weaving spider Araneus ventricosus genome elucidates the spidroin gene catalogue.</title>
        <authorList>
            <person name="Kono N."/>
            <person name="Nakamura H."/>
            <person name="Ohtoshi R."/>
            <person name="Moran D.A.P."/>
            <person name="Shinohara A."/>
            <person name="Yoshida Y."/>
            <person name="Fujiwara M."/>
            <person name="Mori M."/>
            <person name="Tomita M."/>
            <person name="Arakawa K."/>
        </authorList>
    </citation>
    <scope>NUCLEOTIDE SEQUENCE [LARGE SCALE GENOMIC DNA]</scope>
</reference>
<keyword evidence="2" id="KW-1185">Reference proteome</keyword>
<proteinExistence type="predicted"/>
<name>A0A4Y2BUB8_ARAVE</name>
<accession>A0A4Y2BUB8</accession>
<protein>
    <submittedName>
        <fullName evidence="1">Uncharacterized protein</fullName>
    </submittedName>
</protein>
<evidence type="ECO:0000313" key="2">
    <source>
        <dbReference type="Proteomes" id="UP000499080"/>
    </source>
</evidence>
<gene>
    <name evidence="1" type="ORF">AVEN_54125_1</name>
</gene>
<organism evidence="1 2">
    <name type="scientific">Araneus ventricosus</name>
    <name type="common">Orbweaver spider</name>
    <name type="synonym">Epeira ventricosa</name>
    <dbReference type="NCBI Taxonomy" id="182803"/>
    <lineage>
        <taxon>Eukaryota</taxon>
        <taxon>Metazoa</taxon>
        <taxon>Ecdysozoa</taxon>
        <taxon>Arthropoda</taxon>
        <taxon>Chelicerata</taxon>
        <taxon>Arachnida</taxon>
        <taxon>Araneae</taxon>
        <taxon>Araneomorphae</taxon>
        <taxon>Entelegynae</taxon>
        <taxon>Araneoidea</taxon>
        <taxon>Araneidae</taxon>
        <taxon>Araneus</taxon>
    </lineage>
</organism>
<dbReference type="Proteomes" id="UP000499080">
    <property type="component" value="Unassembled WGS sequence"/>
</dbReference>
<sequence>MGLPTSTADLQWNRVSSLETISPEVESLLLGHLGLNIPLEVLRVSNLPPYIGAKLVFQLRCSKVALSNRRHHISHYHEFLTDGPGKIC</sequence>
<dbReference type="AlphaFoldDB" id="A0A4Y2BUB8"/>